<dbReference type="Pfam" id="PF02602">
    <property type="entry name" value="HEM4"/>
    <property type="match status" value="1"/>
</dbReference>
<dbReference type="Gene3D" id="3.40.50.10090">
    <property type="match status" value="2"/>
</dbReference>
<keyword evidence="3" id="KW-1185">Reference proteome</keyword>
<gene>
    <name evidence="2" type="ORF">KB213_07635</name>
</gene>
<sequence length="231" mass="24749">MSVIRRYRSAVVVTRPEPGLSETVQAVEKRNWRAVASPMLNIQGMGVLPVEKARALLVTSGQALPALSEWPRTQAILAVGEKTALRARAMGFEDVAEAGGDADSLEHYCRGNGLMGTDIVLVTGRGYGVALAQSLGAVRREVYDVQLVDAITPGTVQVLQADCAEAVLFYSGRTVEAFCRAMPDALYARLKGVRALCFSQAIAERVPAEDWKTVEYGDPLALLGKRVVSGG</sequence>
<dbReference type="InterPro" id="IPR003754">
    <property type="entry name" value="4pyrrol_synth_uPrphyn_synth"/>
</dbReference>
<protein>
    <submittedName>
        <fullName evidence="2">Uroporphyrinogen-III synthase</fullName>
    </submittedName>
</protein>
<comment type="caution">
    <text evidence="2">The sequence shown here is derived from an EMBL/GenBank/DDBJ whole genome shotgun (WGS) entry which is preliminary data.</text>
</comment>
<proteinExistence type="predicted"/>
<dbReference type="SUPFAM" id="SSF69618">
    <property type="entry name" value="HemD-like"/>
    <property type="match status" value="1"/>
</dbReference>
<name>A0ABS5E7M6_9PROT</name>
<evidence type="ECO:0000313" key="2">
    <source>
        <dbReference type="EMBL" id="MBR0559920.1"/>
    </source>
</evidence>
<accession>A0ABS5E7M6</accession>
<feature type="domain" description="Tetrapyrrole biosynthesis uroporphyrinogen III synthase" evidence="1">
    <location>
        <begin position="22"/>
        <end position="213"/>
    </location>
</feature>
<evidence type="ECO:0000259" key="1">
    <source>
        <dbReference type="Pfam" id="PF02602"/>
    </source>
</evidence>
<dbReference type="CDD" id="cd06578">
    <property type="entry name" value="HemD"/>
    <property type="match status" value="1"/>
</dbReference>
<organism evidence="2 3">
    <name type="scientific">Neokomagataea anthophila</name>
    <dbReference type="NCBI Taxonomy" id="2826925"/>
    <lineage>
        <taxon>Bacteria</taxon>
        <taxon>Pseudomonadati</taxon>
        <taxon>Pseudomonadota</taxon>
        <taxon>Alphaproteobacteria</taxon>
        <taxon>Acetobacterales</taxon>
        <taxon>Acetobacteraceae</taxon>
        <taxon>Neokomagataea</taxon>
    </lineage>
</organism>
<dbReference type="EMBL" id="JAGRQH010000004">
    <property type="protein sequence ID" value="MBR0559920.1"/>
    <property type="molecule type" value="Genomic_DNA"/>
</dbReference>
<evidence type="ECO:0000313" key="3">
    <source>
        <dbReference type="Proteomes" id="UP000677812"/>
    </source>
</evidence>
<reference evidence="2 3" key="1">
    <citation type="submission" date="2021-04" db="EMBL/GenBank/DDBJ databases">
        <title>The complete genome sequence of Neokomagataea sp. TBRC 2177.</title>
        <authorList>
            <person name="Charoenyingcharoen P."/>
            <person name="Yukphan P."/>
        </authorList>
    </citation>
    <scope>NUCLEOTIDE SEQUENCE [LARGE SCALE GENOMIC DNA]</scope>
    <source>
        <strain evidence="2 3">TBRC 2177</strain>
    </source>
</reference>
<dbReference type="Proteomes" id="UP000677812">
    <property type="component" value="Unassembled WGS sequence"/>
</dbReference>
<dbReference type="InterPro" id="IPR036108">
    <property type="entry name" value="4pyrrol_syn_uPrphyn_synt_sf"/>
</dbReference>